<accession>M7YPF2</accession>
<organism evidence="1">
    <name type="scientific">Triticum urartu</name>
    <name type="common">Red wild einkorn</name>
    <name type="synonym">Crithodium urartu</name>
    <dbReference type="NCBI Taxonomy" id="4572"/>
    <lineage>
        <taxon>Eukaryota</taxon>
        <taxon>Viridiplantae</taxon>
        <taxon>Streptophyta</taxon>
        <taxon>Embryophyta</taxon>
        <taxon>Tracheophyta</taxon>
        <taxon>Spermatophyta</taxon>
        <taxon>Magnoliopsida</taxon>
        <taxon>Liliopsida</taxon>
        <taxon>Poales</taxon>
        <taxon>Poaceae</taxon>
        <taxon>BOP clade</taxon>
        <taxon>Pooideae</taxon>
        <taxon>Triticodae</taxon>
        <taxon>Triticeae</taxon>
        <taxon>Triticinae</taxon>
        <taxon>Triticum</taxon>
    </lineage>
</organism>
<proteinExistence type="predicted"/>
<name>M7YPF2_TRIUA</name>
<protein>
    <submittedName>
        <fullName evidence="1">Uncharacterized protein</fullName>
    </submittedName>
</protein>
<reference evidence="1" key="1">
    <citation type="journal article" date="2013" name="Nature">
        <title>Draft genome of the wheat A-genome progenitor Triticum urartu.</title>
        <authorList>
            <person name="Ling H.Q."/>
            <person name="Zhao S."/>
            <person name="Liu D."/>
            <person name="Wang J."/>
            <person name="Sun H."/>
            <person name="Zhang C."/>
            <person name="Fan H."/>
            <person name="Li D."/>
            <person name="Dong L."/>
            <person name="Tao Y."/>
            <person name="Gao C."/>
            <person name="Wu H."/>
            <person name="Li Y."/>
            <person name="Cui Y."/>
            <person name="Guo X."/>
            <person name="Zheng S."/>
            <person name="Wang B."/>
            <person name="Yu K."/>
            <person name="Liang Q."/>
            <person name="Yang W."/>
            <person name="Lou X."/>
            <person name="Chen J."/>
            <person name="Feng M."/>
            <person name="Jian J."/>
            <person name="Zhang X."/>
            <person name="Luo G."/>
            <person name="Jiang Y."/>
            <person name="Liu J."/>
            <person name="Wang Z."/>
            <person name="Sha Y."/>
            <person name="Zhang B."/>
            <person name="Wu H."/>
            <person name="Tang D."/>
            <person name="Shen Q."/>
            <person name="Xue P."/>
            <person name="Zou S."/>
            <person name="Wang X."/>
            <person name="Liu X."/>
            <person name="Wang F."/>
            <person name="Yang Y."/>
            <person name="An X."/>
            <person name="Dong Z."/>
            <person name="Zhang K."/>
            <person name="Zhang X."/>
            <person name="Luo M.C."/>
            <person name="Dvorak J."/>
            <person name="Tong Y."/>
            <person name="Wang J."/>
            <person name="Yang H."/>
            <person name="Li Z."/>
            <person name="Wang D."/>
            <person name="Zhang A."/>
            <person name="Wang J."/>
        </authorList>
    </citation>
    <scope>NUCLEOTIDE SEQUENCE</scope>
</reference>
<sequence>MVILDILNLASSQEQNAGIAEDSIDNIIVAASERLGSSYVPFAAGSITPFERCVTVSYASECSTGFSLPAIPTFYHAYKIFLCTAVAPVPCCCWERKGAVPCIESGEKITFGMYTITLGMLVPLLLGLNMSWSAISAALTLIFLDFKDARPCLEKLWVNVGGFVLLGCIGTHHQANGCNSGKKLMAVCI</sequence>
<dbReference type="STRING" id="4572.M7YPF2"/>
<evidence type="ECO:0000313" key="1">
    <source>
        <dbReference type="EMBL" id="EMS49277.1"/>
    </source>
</evidence>
<dbReference type="EMBL" id="KD244641">
    <property type="protein sequence ID" value="EMS49277.1"/>
    <property type="molecule type" value="Genomic_DNA"/>
</dbReference>
<dbReference type="eggNOG" id="KOG2639">
    <property type="taxonomic scope" value="Eukaryota"/>
</dbReference>
<gene>
    <name evidence="1" type="ORF">TRIUR3_33120</name>
</gene>
<dbReference type="AlphaFoldDB" id="M7YPF2"/>